<comment type="caution">
    <text evidence="1">The sequence shown here is derived from an EMBL/GenBank/DDBJ whole genome shotgun (WGS) entry which is preliminary data.</text>
</comment>
<dbReference type="Pfam" id="PF14234">
    <property type="entry name" value="DUF4336"/>
    <property type="match status" value="1"/>
</dbReference>
<dbReference type="AlphaFoldDB" id="A0A0F9HMT7"/>
<dbReference type="InterPro" id="IPR025638">
    <property type="entry name" value="DUF4336"/>
</dbReference>
<dbReference type="SUPFAM" id="SSF56281">
    <property type="entry name" value="Metallo-hydrolase/oxidoreductase"/>
    <property type="match status" value="1"/>
</dbReference>
<proteinExistence type="predicted"/>
<dbReference type="InterPro" id="IPR036866">
    <property type="entry name" value="RibonucZ/Hydroxyglut_hydro"/>
</dbReference>
<dbReference type="PANTHER" id="PTHR33835:SF1">
    <property type="entry name" value="METALLO-BETA-LACTAMASE DOMAIN-CONTAINING PROTEIN"/>
    <property type="match status" value="1"/>
</dbReference>
<sequence length="240" mass="26315">MRTQERAGSIVTHFGTELWLFDGPAVTGAAGFLFPTRMAVIRLPNKGGLWVWSPVDLTQDVRSAVDALGPVRHIVAPNSLHHTFLAEWAAAYADARVHVAPGLMQHVAGTAIHATLGHEPDPAWAGIIDQVVVRGNKITTEVVFFHRESATALVTDLVQQIPQGWYRGWRAVVARLDLMTAAMPSVPRKFRMATTNKLAARDGVRRILEWPVDSLVMAHGAPIQSGGKAALQNAFRWLMR</sequence>
<name>A0A0F9HMT7_9ZZZZ</name>
<evidence type="ECO:0000313" key="1">
    <source>
        <dbReference type="EMBL" id="KKL83020.1"/>
    </source>
</evidence>
<accession>A0A0F9HMT7</accession>
<dbReference type="PANTHER" id="PTHR33835">
    <property type="entry name" value="YALI0C07656P"/>
    <property type="match status" value="1"/>
</dbReference>
<reference evidence="1" key="1">
    <citation type="journal article" date="2015" name="Nature">
        <title>Complex archaea that bridge the gap between prokaryotes and eukaryotes.</title>
        <authorList>
            <person name="Spang A."/>
            <person name="Saw J.H."/>
            <person name="Jorgensen S.L."/>
            <person name="Zaremba-Niedzwiedzka K."/>
            <person name="Martijn J."/>
            <person name="Lind A.E."/>
            <person name="van Eijk R."/>
            <person name="Schleper C."/>
            <person name="Guy L."/>
            <person name="Ettema T.J."/>
        </authorList>
    </citation>
    <scope>NUCLEOTIDE SEQUENCE</scope>
</reference>
<protein>
    <recommendedName>
        <fullName evidence="2">DUF4336 domain-containing protein</fullName>
    </recommendedName>
</protein>
<organism evidence="1">
    <name type="scientific">marine sediment metagenome</name>
    <dbReference type="NCBI Taxonomy" id="412755"/>
    <lineage>
        <taxon>unclassified sequences</taxon>
        <taxon>metagenomes</taxon>
        <taxon>ecological metagenomes</taxon>
    </lineage>
</organism>
<gene>
    <name evidence="1" type="ORF">LCGC14_1978930</name>
</gene>
<evidence type="ECO:0008006" key="2">
    <source>
        <dbReference type="Google" id="ProtNLM"/>
    </source>
</evidence>
<dbReference type="EMBL" id="LAZR01022105">
    <property type="protein sequence ID" value="KKL83020.1"/>
    <property type="molecule type" value="Genomic_DNA"/>
</dbReference>